<keyword evidence="1" id="KW-0812">Transmembrane</keyword>
<keyword evidence="1" id="KW-1133">Transmembrane helix</keyword>
<reference evidence="2" key="1">
    <citation type="submission" date="2018-06" db="EMBL/GenBank/DDBJ databases">
        <authorList>
            <person name="Zhirakovskaya E."/>
        </authorList>
    </citation>
    <scope>NUCLEOTIDE SEQUENCE</scope>
</reference>
<name>A0A3B1ACC1_9ZZZZ</name>
<gene>
    <name evidence="2" type="ORF">MNBD_GAMMA18-1583</name>
</gene>
<protein>
    <submittedName>
        <fullName evidence="2">Uncharacterized protein</fullName>
    </submittedName>
</protein>
<sequence>MKNIIIYCVVGLINIALNFTVFISSYNTLATPFLHEEQRMENANYIMTYTLFGFVAIGIFTLVFLHLFLKKISITKSSNKH</sequence>
<proteinExistence type="predicted"/>
<feature type="transmembrane region" description="Helical" evidence="1">
    <location>
        <begin position="5"/>
        <end position="26"/>
    </location>
</feature>
<evidence type="ECO:0000256" key="1">
    <source>
        <dbReference type="SAM" id="Phobius"/>
    </source>
</evidence>
<dbReference type="EMBL" id="UOFP01000323">
    <property type="protein sequence ID" value="VAW90366.1"/>
    <property type="molecule type" value="Genomic_DNA"/>
</dbReference>
<keyword evidence="1" id="KW-0472">Membrane</keyword>
<evidence type="ECO:0000313" key="2">
    <source>
        <dbReference type="EMBL" id="VAW90366.1"/>
    </source>
</evidence>
<accession>A0A3B1ACC1</accession>
<organism evidence="2">
    <name type="scientific">hydrothermal vent metagenome</name>
    <dbReference type="NCBI Taxonomy" id="652676"/>
    <lineage>
        <taxon>unclassified sequences</taxon>
        <taxon>metagenomes</taxon>
        <taxon>ecological metagenomes</taxon>
    </lineage>
</organism>
<feature type="transmembrane region" description="Helical" evidence="1">
    <location>
        <begin position="46"/>
        <end position="69"/>
    </location>
</feature>
<dbReference type="AlphaFoldDB" id="A0A3B1ACC1"/>